<name>A0A9X4BHS4_9ENTR</name>
<gene>
    <name evidence="2" type="ORF">OEZ79_25750</name>
</gene>
<evidence type="ECO:0000313" key="3">
    <source>
        <dbReference type="Proteomes" id="UP001149314"/>
    </source>
</evidence>
<comment type="caution">
    <text evidence="2">The sequence shown here is derived from an EMBL/GenBank/DDBJ whole genome shotgun (WGS) entry which is preliminary data.</text>
</comment>
<dbReference type="Gene3D" id="2.60.120.260">
    <property type="entry name" value="Galactose-binding domain-like"/>
    <property type="match status" value="1"/>
</dbReference>
<sequence>NKNCEIGYSTNSDYNPHSVLLKFRLTRRYLDQIMHIPLNRFLTAVLSFLIFLAYPLISHSQESPASVLVEAESFSQHGGWSLDTQFIRQMGSPYLLAHGLGKPVEDANETVNFSETGTYQVFVRTKDWVARWNAPGQPGRFQLIVNGKPLTETFGTTGAEWNWQPGGSVEITEKTAKLALHDLTG</sequence>
<evidence type="ECO:0000256" key="1">
    <source>
        <dbReference type="SAM" id="Phobius"/>
    </source>
</evidence>
<organism evidence="2 3">
    <name type="scientific">Leclercia adecarboxylata</name>
    <dbReference type="NCBI Taxonomy" id="83655"/>
    <lineage>
        <taxon>Bacteria</taxon>
        <taxon>Pseudomonadati</taxon>
        <taxon>Pseudomonadota</taxon>
        <taxon>Gammaproteobacteria</taxon>
        <taxon>Enterobacterales</taxon>
        <taxon>Enterobacteriaceae</taxon>
        <taxon>Leclercia</taxon>
    </lineage>
</organism>
<feature type="non-terminal residue" evidence="2">
    <location>
        <position position="185"/>
    </location>
</feature>
<dbReference type="EMBL" id="JAOURS010000117">
    <property type="protein sequence ID" value="MDC6641575.1"/>
    <property type="molecule type" value="Genomic_DNA"/>
</dbReference>
<proteinExistence type="predicted"/>
<evidence type="ECO:0000313" key="2">
    <source>
        <dbReference type="EMBL" id="MDC6641575.1"/>
    </source>
</evidence>
<reference evidence="2" key="1">
    <citation type="journal article" date="2023" name="Genes Genomics">
        <title>Genomic insights of Leclercia adecarboxylata strains linked to an outbreak in public hospitals in Mexico.</title>
        <authorList>
            <person name="Barrios-Villa E."/>
            <person name="Pacheco-Flores B."/>
            <person name="Lozano-Zarain P."/>
            <person name="Del Campo-Ortega R."/>
            <person name="de Jesus Ascencio-Montiel I."/>
            <person name="Gonzalez-Leon M."/>
            <person name="Camorlinga-Ponce M."/>
            <person name="Gaytan Cervantes F.J."/>
            <person name="Gonzalez Torres C."/>
            <person name="Aguilar E."/>
            <person name="Gonzalez Ibarra J."/>
            <person name="Torres Lopez F.J."/>
            <person name="Rosas-Vargas H."/>
            <person name="Gonzalez-Bonilla C.R."/>
            <person name="Del Carmen Rocha-Gracia R."/>
        </authorList>
    </citation>
    <scope>NUCLEOTIDE SEQUENCE</scope>
    <source>
        <strain evidence="2">Lac40</strain>
    </source>
</reference>
<protein>
    <submittedName>
        <fullName evidence="2">Uncharacterized protein</fullName>
    </submittedName>
</protein>
<dbReference type="AlphaFoldDB" id="A0A9X4BHS4"/>
<dbReference type="RefSeq" id="WP_272733566.1">
    <property type="nucleotide sequence ID" value="NZ_JAOURS010000117.1"/>
</dbReference>
<accession>A0A9X4BHS4</accession>
<dbReference type="Proteomes" id="UP001149314">
    <property type="component" value="Unassembled WGS sequence"/>
</dbReference>
<keyword evidence="1" id="KW-0812">Transmembrane</keyword>
<feature type="transmembrane region" description="Helical" evidence="1">
    <location>
        <begin position="38"/>
        <end position="57"/>
    </location>
</feature>
<keyword evidence="1" id="KW-0472">Membrane</keyword>
<feature type="non-terminal residue" evidence="2">
    <location>
        <position position="1"/>
    </location>
</feature>
<keyword evidence="1" id="KW-1133">Transmembrane helix</keyword>